<feature type="active site" description="Proton acceptor" evidence="9">
    <location>
        <position position="243"/>
    </location>
</feature>
<keyword evidence="12" id="KW-1185">Reference proteome</keyword>
<dbReference type="InterPro" id="IPR011877">
    <property type="entry name" value="Ribokinase"/>
</dbReference>
<evidence type="ECO:0000256" key="1">
    <source>
        <dbReference type="ARBA" id="ARBA00022679"/>
    </source>
</evidence>
<keyword evidence="7 9" id="KW-0630">Potassium</keyword>
<feature type="binding site" evidence="9">
    <location>
        <position position="273"/>
    </location>
    <ligand>
        <name>K(+)</name>
        <dbReference type="ChEBI" id="CHEBI:29103"/>
    </ligand>
</feature>
<dbReference type="HAMAP" id="MF_01987">
    <property type="entry name" value="Ribokinase"/>
    <property type="match status" value="1"/>
</dbReference>
<dbReference type="PANTHER" id="PTHR10584">
    <property type="entry name" value="SUGAR KINASE"/>
    <property type="match status" value="1"/>
</dbReference>
<dbReference type="GO" id="GO:0004747">
    <property type="term" value="F:ribokinase activity"/>
    <property type="evidence" value="ECO:0007669"/>
    <property type="project" value="UniProtKB-UniRule"/>
</dbReference>
<evidence type="ECO:0000256" key="8">
    <source>
        <dbReference type="ARBA" id="ARBA00023277"/>
    </source>
</evidence>
<comment type="subunit">
    <text evidence="9">Homodimer.</text>
</comment>
<comment type="caution">
    <text evidence="9">Lacks conserved residue(s) required for the propagation of feature annotation.</text>
</comment>
<evidence type="ECO:0000313" key="12">
    <source>
        <dbReference type="Proteomes" id="UP000295361"/>
    </source>
</evidence>
<feature type="binding site" evidence="9">
    <location>
        <begin position="10"/>
        <end position="12"/>
    </location>
    <ligand>
        <name>substrate</name>
    </ligand>
</feature>
<evidence type="ECO:0000256" key="3">
    <source>
        <dbReference type="ARBA" id="ARBA00022741"/>
    </source>
</evidence>
<reference evidence="11 12" key="1">
    <citation type="submission" date="2019-03" db="EMBL/GenBank/DDBJ databases">
        <title>Genomic Encyclopedia of Type Strains, Phase IV (KMG-IV): sequencing the most valuable type-strain genomes for metagenomic binning, comparative biology and taxonomic classification.</title>
        <authorList>
            <person name="Goeker M."/>
        </authorList>
    </citation>
    <scope>NUCLEOTIDE SEQUENCE [LARGE SCALE GENOMIC DNA]</scope>
    <source>
        <strain evidence="11 12">DSM 16998</strain>
    </source>
</reference>
<feature type="domain" description="Carbohydrate kinase PfkB" evidence="10">
    <location>
        <begin position="6"/>
        <end position="285"/>
    </location>
</feature>
<dbReference type="InterPro" id="IPR011611">
    <property type="entry name" value="PfkB_dom"/>
</dbReference>
<accession>A0A4R6QN11</accession>
<evidence type="ECO:0000256" key="6">
    <source>
        <dbReference type="ARBA" id="ARBA00022842"/>
    </source>
</evidence>
<dbReference type="Gene3D" id="3.40.1190.20">
    <property type="match status" value="1"/>
</dbReference>
<dbReference type="Pfam" id="PF00294">
    <property type="entry name" value="PfkB"/>
    <property type="match status" value="1"/>
</dbReference>
<keyword evidence="1 9" id="KW-0808">Transferase</keyword>
<evidence type="ECO:0000256" key="4">
    <source>
        <dbReference type="ARBA" id="ARBA00022777"/>
    </source>
</evidence>
<dbReference type="InterPro" id="IPR029056">
    <property type="entry name" value="Ribokinase-like"/>
</dbReference>
<keyword evidence="8 9" id="KW-0119">Carbohydrate metabolism</keyword>
<dbReference type="RefSeq" id="WP_133701068.1">
    <property type="nucleotide sequence ID" value="NZ_SNXS01000003.1"/>
</dbReference>
<dbReference type="PRINTS" id="PR00990">
    <property type="entry name" value="RIBOKINASE"/>
</dbReference>
<comment type="activity regulation">
    <text evidence="9">Activated by a monovalent cation that binds near, but not in, the active site. The most likely occupant of the site in vivo is potassium. Ion binding induces a conformational change that may alter substrate affinity.</text>
</comment>
<feature type="binding site" evidence="9">
    <location>
        <position position="278"/>
    </location>
    <ligand>
        <name>K(+)</name>
        <dbReference type="ChEBI" id="CHEBI:29103"/>
    </ligand>
</feature>
<dbReference type="OrthoDB" id="9775849at2"/>
<comment type="similarity">
    <text evidence="9">Belongs to the carbohydrate kinase PfkB family. Ribokinase subfamily.</text>
</comment>
<dbReference type="GO" id="GO:0005737">
    <property type="term" value="C:cytoplasm"/>
    <property type="evidence" value="ECO:0007669"/>
    <property type="project" value="UniProtKB-SubCell"/>
</dbReference>
<dbReference type="AlphaFoldDB" id="A0A4R6QN11"/>
<feature type="binding site" evidence="9">
    <location>
        <begin position="211"/>
        <end position="216"/>
    </location>
    <ligand>
        <name>ATP</name>
        <dbReference type="ChEBI" id="CHEBI:30616"/>
    </ligand>
</feature>
<evidence type="ECO:0000256" key="9">
    <source>
        <dbReference type="HAMAP-Rule" id="MF_01987"/>
    </source>
</evidence>
<evidence type="ECO:0000256" key="7">
    <source>
        <dbReference type="ARBA" id="ARBA00022958"/>
    </source>
</evidence>
<comment type="pathway">
    <text evidence="9">Carbohydrate metabolism; D-ribose degradation; D-ribose 5-phosphate from beta-D-ribopyranose: step 2/2.</text>
</comment>
<protein>
    <recommendedName>
        <fullName evidence="9">Ribokinase</fullName>
        <shortName evidence="9">RK</shortName>
        <ecNumber evidence="9">2.7.1.15</ecNumber>
    </recommendedName>
</protein>
<comment type="catalytic activity">
    <reaction evidence="9">
        <text>D-ribose + ATP = D-ribose 5-phosphate + ADP + H(+)</text>
        <dbReference type="Rhea" id="RHEA:13697"/>
        <dbReference type="ChEBI" id="CHEBI:15378"/>
        <dbReference type="ChEBI" id="CHEBI:30616"/>
        <dbReference type="ChEBI" id="CHEBI:47013"/>
        <dbReference type="ChEBI" id="CHEBI:78346"/>
        <dbReference type="ChEBI" id="CHEBI:456216"/>
        <dbReference type="EC" id="2.7.1.15"/>
    </reaction>
</comment>
<feature type="binding site" evidence="9">
    <location>
        <position position="239"/>
    </location>
    <ligand>
        <name>K(+)</name>
        <dbReference type="ChEBI" id="CHEBI:29103"/>
    </ligand>
</feature>
<keyword evidence="6 9" id="KW-0460">Magnesium</keyword>
<proteinExistence type="inferred from homology"/>
<evidence type="ECO:0000256" key="5">
    <source>
        <dbReference type="ARBA" id="ARBA00022840"/>
    </source>
</evidence>
<name>A0A4R6QN11_9BURK</name>
<dbReference type="EC" id="2.7.1.15" evidence="9"/>
<feature type="binding site" evidence="9">
    <location>
        <begin position="242"/>
        <end position="243"/>
    </location>
    <ligand>
        <name>ATP</name>
        <dbReference type="ChEBI" id="CHEBI:30616"/>
    </ligand>
</feature>
<comment type="cofactor">
    <cofactor evidence="9">
        <name>Mg(2+)</name>
        <dbReference type="ChEBI" id="CHEBI:18420"/>
    </cofactor>
    <text evidence="9">Requires a divalent cation, most likely magnesium in vivo, as an electrophilic catalyst to aid phosphoryl group transfer. It is the chelate of the metal and the nucleotide that is the actual substrate.</text>
</comment>
<gene>
    <name evidence="9" type="primary">rbsK</name>
    <name evidence="11" type="ORF">DES47_103263</name>
</gene>
<feature type="binding site" evidence="9">
    <location>
        <position position="237"/>
    </location>
    <ligand>
        <name>K(+)</name>
        <dbReference type="ChEBI" id="CHEBI:29103"/>
    </ligand>
</feature>
<dbReference type="GO" id="GO:0005524">
    <property type="term" value="F:ATP binding"/>
    <property type="evidence" value="ECO:0007669"/>
    <property type="project" value="UniProtKB-UniRule"/>
</dbReference>
<sequence length="290" mass="30431">MAIINIGSINVDHSYQLKRFLQPGETASCEHYLRGLGGKGMNQSIALQRAGAEVVHLGAIGRDDSWVRAAITAAGISLLDVFETGADTGHAIIQIDAQGENCILLYQGANHALAEADVAGVLQRYPDHGWVLTQNETNVVAQTIHLAAAAGRKVAFNPAPCDPALAQLPLERLALLLVNEVEVCQLSGESDLTAAYAALRQRCPDTLVVVTLGAEGLWAAQGTQQWQVPSYPTQVVDTTGAGDTITGYLLAGLDEGMAVEPALHLAAKAAAITVSRRGAAASIPQRSELS</sequence>
<comment type="caution">
    <text evidence="11">The sequence shown here is derived from an EMBL/GenBank/DDBJ whole genome shotgun (WGS) entry which is preliminary data.</text>
</comment>
<dbReference type="InParanoid" id="A0A4R6QN11"/>
<evidence type="ECO:0000313" key="11">
    <source>
        <dbReference type="EMBL" id="TDP71282.1"/>
    </source>
</evidence>
<feature type="binding site" evidence="9">
    <location>
        <position position="136"/>
    </location>
    <ligand>
        <name>substrate</name>
    </ligand>
</feature>
<dbReference type="SUPFAM" id="SSF53613">
    <property type="entry name" value="Ribokinase-like"/>
    <property type="match status" value="1"/>
</dbReference>
<dbReference type="EMBL" id="SNXS01000003">
    <property type="protein sequence ID" value="TDP71282.1"/>
    <property type="molecule type" value="Genomic_DNA"/>
</dbReference>
<evidence type="ECO:0000256" key="2">
    <source>
        <dbReference type="ARBA" id="ARBA00022723"/>
    </source>
</evidence>
<feature type="binding site" evidence="9">
    <location>
        <position position="179"/>
    </location>
    <ligand>
        <name>ATP</name>
        <dbReference type="ChEBI" id="CHEBI:30616"/>
    </ligand>
</feature>
<feature type="binding site" evidence="9">
    <location>
        <position position="282"/>
    </location>
    <ligand>
        <name>K(+)</name>
        <dbReference type="ChEBI" id="CHEBI:29103"/>
    </ligand>
</feature>
<feature type="binding site" evidence="9">
    <location>
        <position position="243"/>
    </location>
    <ligand>
        <name>substrate</name>
    </ligand>
</feature>
<comment type="subcellular location">
    <subcellularLocation>
        <location evidence="9">Cytoplasm</location>
    </subcellularLocation>
</comment>
<keyword evidence="3 9" id="KW-0547">Nucleotide-binding</keyword>
<keyword evidence="9" id="KW-0963">Cytoplasm</keyword>
<dbReference type="Proteomes" id="UP000295361">
    <property type="component" value="Unassembled WGS sequence"/>
</dbReference>
<feature type="binding site" evidence="9">
    <location>
        <begin position="38"/>
        <end position="42"/>
    </location>
    <ligand>
        <name>substrate</name>
    </ligand>
</feature>
<keyword evidence="2 9" id="KW-0479">Metal-binding</keyword>
<dbReference type="PANTHER" id="PTHR10584:SF166">
    <property type="entry name" value="RIBOKINASE"/>
    <property type="match status" value="1"/>
</dbReference>
<evidence type="ECO:0000259" key="10">
    <source>
        <dbReference type="Pfam" id="PF00294"/>
    </source>
</evidence>
<dbReference type="GO" id="GO:0046872">
    <property type="term" value="F:metal ion binding"/>
    <property type="evidence" value="ECO:0007669"/>
    <property type="project" value="UniProtKB-KW"/>
</dbReference>
<dbReference type="GO" id="GO:0019303">
    <property type="term" value="P:D-ribose catabolic process"/>
    <property type="evidence" value="ECO:0007669"/>
    <property type="project" value="UniProtKB-UniRule"/>
</dbReference>
<organism evidence="11 12">
    <name type="scientific">Roseateles toxinivorans</name>
    <dbReference type="NCBI Taxonomy" id="270368"/>
    <lineage>
        <taxon>Bacteria</taxon>
        <taxon>Pseudomonadati</taxon>
        <taxon>Pseudomonadota</taxon>
        <taxon>Betaproteobacteria</taxon>
        <taxon>Burkholderiales</taxon>
        <taxon>Sphaerotilaceae</taxon>
        <taxon>Roseateles</taxon>
    </lineage>
</organism>
<feature type="binding site" evidence="9">
    <location>
        <position position="276"/>
    </location>
    <ligand>
        <name>K(+)</name>
        <dbReference type="ChEBI" id="CHEBI:29103"/>
    </ligand>
</feature>
<keyword evidence="5 9" id="KW-0067">ATP-binding</keyword>
<comment type="function">
    <text evidence="9">Catalyzes the phosphorylation of ribose at O-5 in a reaction requiring ATP and magnesium. The resulting D-ribose-5-phosphate can then be used either for sythesis of nucleotides, histidine, and tryptophan, or as a component of the pentose phosphate pathway.</text>
</comment>
<dbReference type="UniPathway" id="UPA00916">
    <property type="reaction ID" value="UER00889"/>
</dbReference>
<keyword evidence="4 9" id="KW-0418">Kinase</keyword>
<dbReference type="InterPro" id="IPR002139">
    <property type="entry name" value="Ribo/fructo_kinase"/>
</dbReference>